<evidence type="ECO:0008006" key="4">
    <source>
        <dbReference type="Google" id="ProtNLM"/>
    </source>
</evidence>
<proteinExistence type="predicted"/>
<feature type="compositionally biased region" description="Low complexity" evidence="1">
    <location>
        <begin position="129"/>
        <end position="143"/>
    </location>
</feature>
<reference evidence="2" key="1">
    <citation type="journal article" date="2018" name="Genome Biol. Evol.">
        <title>Genomics and development of Lentinus tigrinus, a white-rot wood-decaying mushroom with dimorphic fruiting bodies.</title>
        <authorList>
            <person name="Wu B."/>
            <person name="Xu Z."/>
            <person name="Knudson A."/>
            <person name="Carlson A."/>
            <person name="Chen N."/>
            <person name="Kovaka S."/>
            <person name="LaButti K."/>
            <person name="Lipzen A."/>
            <person name="Pennachio C."/>
            <person name="Riley R."/>
            <person name="Schakwitz W."/>
            <person name="Umezawa K."/>
            <person name="Ohm R.A."/>
            <person name="Grigoriev I.V."/>
            <person name="Nagy L.G."/>
            <person name="Gibbons J."/>
            <person name="Hibbett D."/>
        </authorList>
    </citation>
    <scope>NUCLEOTIDE SEQUENCE [LARGE SCALE GENOMIC DNA]</scope>
    <source>
        <strain evidence="2">ALCF2SS1-6</strain>
    </source>
</reference>
<sequence>MEADSVVCCLFSYFDLSVLYYTRENLIDICFSARRWYYLALDCAARERVRIKSRSPSHQCSRRTQDLEERPRCRIRWRQGVQCRERVLVFYSHPKVSQISTVFLRCTEATDRSGGSLPGKHPACPADATSPPSRTRSVRRPSSLCSVSPPRAYSSVSLRCSPYQLRVTLANVVHCQTPSVQNI</sequence>
<evidence type="ECO:0000313" key="2">
    <source>
        <dbReference type="EMBL" id="RPD52188.1"/>
    </source>
</evidence>
<evidence type="ECO:0000256" key="1">
    <source>
        <dbReference type="SAM" id="MobiDB-lite"/>
    </source>
</evidence>
<gene>
    <name evidence="2" type="ORF">L227DRAFT_80559</name>
</gene>
<dbReference type="EMBL" id="ML122398">
    <property type="protein sequence ID" value="RPD52188.1"/>
    <property type="molecule type" value="Genomic_DNA"/>
</dbReference>
<organism evidence="2 3">
    <name type="scientific">Lentinus tigrinus ALCF2SS1-6</name>
    <dbReference type="NCBI Taxonomy" id="1328759"/>
    <lineage>
        <taxon>Eukaryota</taxon>
        <taxon>Fungi</taxon>
        <taxon>Dikarya</taxon>
        <taxon>Basidiomycota</taxon>
        <taxon>Agaricomycotina</taxon>
        <taxon>Agaricomycetes</taxon>
        <taxon>Polyporales</taxon>
        <taxon>Polyporaceae</taxon>
        <taxon>Lentinus</taxon>
    </lineage>
</organism>
<evidence type="ECO:0000313" key="3">
    <source>
        <dbReference type="Proteomes" id="UP000313359"/>
    </source>
</evidence>
<name>A0A5C2RKM6_9APHY</name>
<keyword evidence="3" id="KW-1185">Reference proteome</keyword>
<accession>A0A5C2RKM6</accession>
<protein>
    <recommendedName>
        <fullName evidence="4">F-box domain-containing protein</fullName>
    </recommendedName>
</protein>
<dbReference type="Proteomes" id="UP000313359">
    <property type="component" value="Unassembled WGS sequence"/>
</dbReference>
<feature type="region of interest" description="Disordered" evidence="1">
    <location>
        <begin position="112"/>
        <end position="153"/>
    </location>
</feature>
<dbReference type="AlphaFoldDB" id="A0A5C2RKM6"/>